<keyword evidence="3 12" id="KW-0235">DNA replication</keyword>
<dbReference type="AlphaFoldDB" id="A0A2W6AKF8"/>
<reference evidence="15 16" key="1">
    <citation type="journal article" date="2017" name="Nature">
        <title>Atmospheric trace gases support primary production in Antarctic desert surface soil.</title>
        <authorList>
            <person name="Ji M."/>
            <person name="Greening C."/>
            <person name="Vanwonterghem I."/>
            <person name="Carere C.R."/>
            <person name="Bay S.K."/>
            <person name="Steen J.A."/>
            <person name="Montgomery K."/>
            <person name="Lines T."/>
            <person name="Beardall J."/>
            <person name="van Dorst J."/>
            <person name="Snape I."/>
            <person name="Stott M.B."/>
            <person name="Hugenholtz P."/>
            <person name="Ferrari B.C."/>
        </authorList>
    </citation>
    <scope>NUCLEOTIDE SEQUENCE [LARGE SCALE GENOMIC DNA]</scope>
    <source>
        <strain evidence="15">RRmetagenome_bin12</strain>
    </source>
</reference>
<dbReference type="CDD" id="cd00984">
    <property type="entry name" value="DnaB_C"/>
    <property type="match status" value="1"/>
</dbReference>
<protein>
    <recommendedName>
        <fullName evidence="11 12">Replicative DNA helicase</fullName>
        <ecNumber evidence="11 12">5.6.2.3</ecNumber>
    </recommendedName>
</protein>
<reference evidence="15" key="2">
    <citation type="submission" date="2018-05" db="EMBL/GenBank/DDBJ databases">
        <authorList>
            <person name="Ferrari B."/>
        </authorList>
    </citation>
    <scope>NUCLEOTIDE SEQUENCE</scope>
    <source>
        <strain evidence="15">RRmetagenome_bin12</strain>
    </source>
</reference>
<dbReference type="Proteomes" id="UP000606991">
    <property type="component" value="Unassembled WGS sequence"/>
</dbReference>
<evidence type="ECO:0000313" key="14">
    <source>
        <dbReference type="EMBL" id="MBJ7594601.1"/>
    </source>
</evidence>
<dbReference type="Pfam" id="PF03796">
    <property type="entry name" value="DnaB_C"/>
    <property type="match status" value="1"/>
</dbReference>
<dbReference type="Pfam" id="PF00772">
    <property type="entry name" value="DnaB"/>
    <property type="match status" value="1"/>
</dbReference>
<evidence type="ECO:0000256" key="9">
    <source>
        <dbReference type="ARBA" id="ARBA00023235"/>
    </source>
</evidence>
<dbReference type="InterPro" id="IPR007692">
    <property type="entry name" value="DNA_helicase_DnaB"/>
</dbReference>
<dbReference type="GO" id="GO:1990077">
    <property type="term" value="C:primosome complex"/>
    <property type="evidence" value="ECO:0007669"/>
    <property type="project" value="UniProtKB-UniRule"/>
</dbReference>
<keyword evidence="9" id="KW-0413">Isomerase</keyword>
<dbReference type="EMBL" id="JAEKNS010000074">
    <property type="protein sequence ID" value="MBJ7594601.1"/>
    <property type="molecule type" value="Genomic_DNA"/>
</dbReference>
<keyword evidence="7 12" id="KW-0067">ATP-binding</keyword>
<evidence type="ECO:0000256" key="10">
    <source>
        <dbReference type="ARBA" id="ARBA00048954"/>
    </source>
</evidence>
<sequence>MIDQAAIAEIRDLLEPEDFYAERHAHIYRAATALADRGDPIDEVTLQSQLERGPGIGRAGGLDYISELTLEVPTAASVRHWAEIVINHALRRRLIAAGGEVARLGFDNAVTAVDAIESAEQRIFAISQARRGGEATHIARLVHDTWEMLEERLQRKELINGVRTNYARLDGLTQGLQPQELIILAARPSVGKTSFALNIARNAAVLARVPVAIFSLEMSRQALAQRLICSEAMVNSHVLRSGQASQLDFQRIAAAMDKLTQAELWIDDTPRLSIATLRARARRMKSQHGIGLVIIDYLQLMQGGRQESRVQEVSDISSGLKAVAKELEVPVLALSQLSRASEQRTDKRPQLSDLRDSGAIEQDADVVLFLYREGMHKPDIDKSRTELIVAKNRNGPTDDIELIFNAEQTTFKEPYLHDE</sequence>
<gene>
    <name evidence="15" type="primary">dnaB</name>
    <name evidence="15" type="ORF">DLM65_13625</name>
    <name evidence="14" type="ORF">JF886_07005</name>
</gene>
<organism evidence="15 16">
    <name type="scientific">Candidatus Aeolococcus gillhamiae</name>
    <dbReference type="NCBI Taxonomy" id="3127015"/>
    <lineage>
        <taxon>Bacteria</taxon>
        <taxon>Bacillati</taxon>
        <taxon>Candidatus Dormiibacterota</taxon>
        <taxon>Candidatus Dormibacteria</taxon>
        <taxon>Candidatus Aeolococcales</taxon>
        <taxon>Candidatus Aeolococcaceae</taxon>
        <taxon>Candidatus Aeolococcus</taxon>
    </lineage>
</organism>
<evidence type="ECO:0000313" key="15">
    <source>
        <dbReference type="EMBL" id="PZR78221.1"/>
    </source>
</evidence>
<dbReference type="Gene3D" id="3.40.50.300">
    <property type="entry name" value="P-loop containing nucleotide triphosphate hydrolases"/>
    <property type="match status" value="1"/>
</dbReference>
<dbReference type="InterPro" id="IPR003593">
    <property type="entry name" value="AAA+_ATPase"/>
</dbReference>
<dbReference type="InterPro" id="IPR036185">
    <property type="entry name" value="DNA_heli_DnaB-like_N_sf"/>
</dbReference>
<evidence type="ECO:0000256" key="4">
    <source>
        <dbReference type="ARBA" id="ARBA00022741"/>
    </source>
</evidence>
<dbReference type="GO" id="GO:0006269">
    <property type="term" value="P:DNA replication, synthesis of primer"/>
    <property type="evidence" value="ECO:0007669"/>
    <property type="project" value="UniProtKB-UniRule"/>
</dbReference>
<dbReference type="NCBIfam" id="TIGR00665">
    <property type="entry name" value="DnaB"/>
    <property type="match status" value="1"/>
</dbReference>
<dbReference type="Proteomes" id="UP000248724">
    <property type="component" value="Unassembled WGS sequence"/>
</dbReference>
<dbReference type="SUPFAM" id="SSF48024">
    <property type="entry name" value="N-terminal domain of DnaB helicase"/>
    <property type="match status" value="1"/>
</dbReference>
<dbReference type="GO" id="GO:0003677">
    <property type="term" value="F:DNA binding"/>
    <property type="evidence" value="ECO:0007669"/>
    <property type="project" value="UniProtKB-UniRule"/>
</dbReference>
<evidence type="ECO:0000256" key="11">
    <source>
        <dbReference type="NCBIfam" id="TIGR00665"/>
    </source>
</evidence>
<dbReference type="EMBL" id="QHBU01000267">
    <property type="protein sequence ID" value="PZR78221.1"/>
    <property type="molecule type" value="Genomic_DNA"/>
</dbReference>
<dbReference type="PANTHER" id="PTHR30153">
    <property type="entry name" value="REPLICATIVE DNA HELICASE DNAB"/>
    <property type="match status" value="1"/>
</dbReference>
<dbReference type="SUPFAM" id="SSF52540">
    <property type="entry name" value="P-loop containing nucleoside triphosphate hydrolases"/>
    <property type="match status" value="1"/>
</dbReference>
<evidence type="ECO:0000256" key="7">
    <source>
        <dbReference type="ARBA" id="ARBA00022840"/>
    </source>
</evidence>
<evidence type="ECO:0000256" key="3">
    <source>
        <dbReference type="ARBA" id="ARBA00022705"/>
    </source>
</evidence>
<dbReference type="PROSITE" id="PS51199">
    <property type="entry name" value="SF4_HELICASE"/>
    <property type="match status" value="1"/>
</dbReference>
<evidence type="ECO:0000259" key="13">
    <source>
        <dbReference type="PROSITE" id="PS51199"/>
    </source>
</evidence>
<keyword evidence="5 12" id="KW-0378">Hydrolase</keyword>
<dbReference type="InterPro" id="IPR007693">
    <property type="entry name" value="DNA_helicase_DnaB-like_N"/>
</dbReference>
<evidence type="ECO:0000256" key="12">
    <source>
        <dbReference type="RuleBase" id="RU362085"/>
    </source>
</evidence>
<dbReference type="Gene3D" id="1.10.860.10">
    <property type="entry name" value="DNAb Helicase, Chain A"/>
    <property type="match status" value="1"/>
</dbReference>
<accession>A0A2W6AKF8</accession>
<keyword evidence="4 12" id="KW-0547">Nucleotide-binding</keyword>
<dbReference type="InterPro" id="IPR007694">
    <property type="entry name" value="DNA_helicase_DnaB-like_C"/>
</dbReference>
<evidence type="ECO:0000256" key="8">
    <source>
        <dbReference type="ARBA" id="ARBA00023125"/>
    </source>
</evidence>
<evidence type="ECO:0000313" key="16">
    <source>
        <dbReference type="Proteomes" id="UP000248724"/>
    </source>
</evidence>
<evidence type="ECO:0000313" key="17">
    <source>
        <dbReference type="Proteomes" id="UP000606991"/>
    </source>
</evidence>
<proteinExistence type="inferred from homology"/>
<dbReference type="InterPro" id="IPR027417">
    <property type="entry name" value="P-loop_NTPase"/>
</dbReference>
<keyword evidence="2 12" id="KW-0639">Primosome</keyword>
<evidence type="ECO:0000256" key="6">
    <source>
        <dbReference type="ARBA" id="ARBA00022806"/>
    </source>
</evidence>
<dbReference type="FunFam" id="3.40.50.300:FF:000351">
    <property type="entry name" value="Replicative DNA helicase"/>
    <property type="match status" value="1"/>
</dbReference>
<dbReference type="SMART" id="SM00382">
    <property type="entry name" value="AAA"/>
    <property type="match status" value="1"/>
</dbReference>
<keyword evidence="8 12" id="KW-0238">DNA-binding</keyword>
<dbReference type="GO" id="GO:0005829">
    <property type="term" value="C:cytosol"/>
    <property type="evidence" value="ECO:0007669"/>
    <property type="project" value="TreeGrafter"/>
</dbReference>
<dbReference type="EC" id="5.6.2.3" evidence="11 12"/>
<dbReference type="GO" id="GO:0016787">
    <property type="term" value="F:hydrolase activity"/>
    <property type="evidence" value="ECO:0007669"/>
    <property type="project" value="UniProtKB-KW"/>
</dbReference>
<comment type="similarity">
    <text evidence="1 12">Belongs to the helicase family. DnaB subfamily.</text>
</comment>
<feature type="domain" description="SF4 helicase" evidence="13">
    <location>
        <begin position="155"/>
        <end position="418"/>
    </location>
</feature>
<keyword evidence="6 12" id="KW-0347">Helicase</keyword>
<dbReference type="GO" id="GO:0005524">
    <property type="term" value="F:ATP binding"/>
    <property type="evidence" value="ECO:0007669"/>
    <property type="project" value="UniProtKB-UniRule"/>
</dbReference>
<evidence type="ECO:0000256" key="2">
    <source>
        <dbReference type="ARBA" id="ARBA00022515"/>
    </source>
</evidence>
<comment type="function">
    <text evidence="12">The main replicative DNA helicase, it participates in initiation and elongation during chromosome replication. Travels ahead of the DNA replisome, separating dsDNA into templates for DNA synthesis. A processive ATP-dependent 5'-3' DNA helicase it has DNA-dependent ATPase activity.</text>
</comment>
<comment type="caution">
    <text evidence="15">The sequence shown here is derived from an EMBL/GenBank/DDBJ whole genome shotgun (WGS) entry which is preliminary data.</text>
</comment>
<dbReference type="GO" id="GO:0043139">
    <property type="term" value="F:5'-3' DNA helicase activity"/>
    <property type="evidence" value="ECO:0007669"/>
    <property type="project" value="UniProtKB-EC"/>
</dbReference>
<dbReference type="PANTHER" id="PTHR30153:SF2">
    <property type="entry name" value="REPLICATIVE DNA HELICASE"/>
    <property type="match status" value="1"/>
</dbReference>
<evidence type="ECO:0000256" key="1">
    <source>
        <dbReference type="ARBA" id="ARBA00008428"/>
    </source>
</evidence>
<comment type="catalytic activity">
    <reaction evidence="10 12">
        <text>ATP + H2O = ADP + phosphate + H(+)</text>
        <dbReference type="Rhea" id="RHEA:13065"/>
        <dbReference type="ChEBI" id="CHEBI:15377"/>
        <dbReference type="ChEBI" id="CHEBI:15378"/>
        <dbReference type="ChEBI" id="CHEBI:30616"/>
        <dbReference type="ChEBI" id="CHEBI:43474"/>
        <dbReference type="ChEBI" id="CHEBI:456216"/>
        <dbReference type="EC" id="5.6.2.3"/>
    </reaction>
</comment>
<reference evidence="14 17" key="3">
    <citation type="submission" date="2020-10" db="EMBL/GenBank/DDBJ databases">
        <title>Ca. Dormibacterota MAGs.</title>
        <authorList>
            <person name="Montgomery K."/>
        </authorList>
    </citation>
    <scope>NUCLEOTIDE SEQUENCE [LARGE SCALE GENOMIC DNA]</scope>
    <source>
        <strain evidence="14">SC8812_S17_18</strain>
    </source>
</reference>
<accession>A0A934K1S0</accession>
<dbReference type="InterPro" id="IPR016136">
    <property type="entry name" value="DNA_helicase_N/primase_C"/>
</dbReference>
<name>A0A2W6AKF8_9BACT</name>
<evidence type="ECO:0000256" key="5">
    <source>
        <dbReference type="ARBA" id="ARBA00022801"/>
    </source>
</evidence>